<organism evidence="7 8">
    <name type="scientific">Canna indica</name>
    <name type="common">Indian-shot</name>
    <dbReference type="NCBI Taxonomy" id="4628"/>
    <lineage>
        <taxon>Eukaryota</taxon>
        <taxon>Viridiplantae</taxon>
        <taxon>Streptophyta</taxon>
        <taxon>Embryophyta</taxon>
        <taxon>Tracheophyta</taxon>
        <taxon>Spermatophyta</taxon>
        <taxon>Magnoliopsida</taxon>
        <taxon>Liliopsida</taxon>
        <taxon>Zingiberales</taxon>
        <taxon>Cannaceae</taxon>
        <taxon>Canna</taxon>
    </lineage>
</organism>
<dbReference type="EMBL" id="CP136898">
    <property type="protein sequence ID" value="WOL19808.1"/>
    <property type="molecule type" value="Genomic_DNA"/>
</dbReference>
<dbReference type="GO" id="GO:0015245">
    <property type="term" value="F:fatty acid transmembrane transporter activity"/>
    <property type="evidence" value="ECO:0007669"/>
    <property type="project" value="TreeGrafter"/>
</dbReference>
<accession>A0AAQ3L6V0</accession>
<dbReference type="InterPro" id="IPR044890">
    <property type="entry name" value="TMEM14_sf"/>
</dbReference>
<evidence type="ECO:0000256" key="2">
    <source>
        <dbReference type="ARBA" id="ARBA00007590"/>
    </source>
</evidence>
<dbReference type="PANTHER" id="PTHR12668">
    <property type="entry name" value="TRANSMEMBRANE PROTEIN 14, 15"/>
    <property type="match status" value="1"/>
</dbReference>
<evidence type="ECO:0000313" key="7">
    <source>
        <dbReference type="EMBL" id="WOL19808.1"/>
    </source>
</evidence>
<sequence>MSPSTSQQLTLGYAALLGAGGVMGYLKGGSQKSLAAGGASALVLYHVYTQLPEKPFYASSVGLGTSMTLLAVMGSRFRKSGKMFPAGVVSIASLIMAGGYLHGILRNTQA</sequence>
<evidence type="ECO:0008006" key="9">
    <source>
        <dbReference type="Google" id="ProtNLM"/>
    </source>
</evidence>
<comment type="similarity">
    <text evidence="2">Belongs to the TMEM14 family.</text>
</comment>
<evidence type="ECO:0000313" key="8">
    <source>
        <dbReference type="Proteomes" id="UP001327560"/>
    </source>
</evidence>
<evidence type="ECO:0000256" key="1">
    <source>
        <dbReference type="ARBA" id="ARBA00004141"/>
    </source>
</evidence>
<evidence type="ECO:0000256" key="4">
    <source>
        <dbReference type="ARBA" id="ARBA00022989"/>
    </source>
</evidence>
<dbReference type="Gene3D" id="1.10.10.1740">
    <property type="entry name" value="Transmembrane protein 14-like"/>
    <property type="match status" value="1"/>
</dbReference>
<comment type="subcellular location">
    <subcellularLocation>
        <location evidence="1">Membrane</location>
        <topology evidence="1">Multi-pass membrane protein</topology>
    </subcellularLocation>
</comment>
<feature type="transmembrane region" description="Helical" evidence="6">
    <location>
        <begin position="84"/>
        <end position="105"/>
    </location>
</feature>
<proteinExistence type="inferred from homology"/>
<protein>
    <recommendedName>
        <fullName evidence="9">Transmembrane protein 14</fullName>
    </recommendedName>
</protein>
<keyword evidence="4 6" id="KW-1133">Transmembrane helix</keyword>
<dbReference type="Proteomes" id="UP001327560">
    <property type="component" value="Chromosome 9"/>
</dbReference>
<evidence type="ECO:0000256" key="5">
    <source>
        <dbReference type="ARBA" id="ARBA00023136"/>
    </source>
</evidence>
<dbReference type="InterPro" id="IPR005349">
    <property type="entry name" value="TMEM14"/>
</dbReference>
<keyword evidence="5 6" id="KW-0472">Membrane</keyword>
<evidence type="ECO:0000256" key="6">
    <source>
        <dbReference type="SAM" id="Phobius"/>
    </source>
</evidence>
<dbReference type="PANTHER" id="PTHR12668:SF37">
    <property type="entry name" value="PROTEIN FATTY ACID EXPORT 2, CHLOROPLASTIC"/>
    <property type="match status" value="1"/>
</dbReference>
<evidence type="ECO:0000256" key="3">
    <source>
        <dbReference type="ARBA" id="ARBA00022692"/>
    </source>
</evidence>
<dbReference type="FunFam" id="1.10.10.1740:FF:000002">
    <property type="entry name" value="Transmembrane protein 14C"/>
    <property type="match status" value="1"/>
</dbReference>
<dbReference type="AlphaFoldDB" id="A0AAQ3L6V0"/>
<dbReference type="Pfam" id="PF03647">
    <property type="entry name" value="Tmemb_14"/>
    <property type="match status" value="1"/>
</dbReference>
<keyword evidence="3 6" id="KW-0812">Transmembrane</keyword>
<name>A0AAQ3L6V0_9LILI</name>
<reference evidence="7 8" key="1">
    <citation type="submission" date="2023-10" db="EMBL/GenBank/DDBJ databases">
        <title>Chromosome-scale genome assembly provides insights into flower coloration mechanisms of Canna indica.</title>
        <authorList>
            <person name="Li C."/>
        </authorList>
    </citation>
    <scope>NUCLEOTIDE SEQUENCE [LARGE SCALE GENOMIC DNA]</scope>
    <source>
        <tissue evidence="7">Flower</tissue>
    </source>
</reference>
<dbReference type="GO" id="GO:0009706">
    <property type="term" value="C:chloroplast inner membrane"/>
    <property type="evidence" value="ECO:0007669"/>
    <property type="project" value="TreeGrafter"/>
</dbReference>
<keyword evidence="8" id="KW-1185">Reference proteome</keyword>
<feature type="transmembrane region" description="Helical" evidence="6">
    <location>
        <begin position="6"/>
        <end position="26"/>
    </location>
</feature>
<gene>
    <name evidence="7" type="ORF">Cni_G28610</name>
</gene>